<evidence type="ECO:0000256" key="2">
    <source>
        <dbReference type="ARBA" id="ARBA00023125"/>
    </source>
</evidence>
<dbReference type="InterPro" id="IPR000524">
    <property type="entry name" value="Tscrpt_reg_HTH_GntR"/>
</dbReference>
<dbReference type="Gene3D" id="1.20.120.530">
    <property type="entry name" value="GntR ligand-binding domain-like"/>
    <property type="match status" value="1"/>
</dbReference>
<accession>A0A4R8UD55</accession>
<dbReference type="InterPro" id="IPR008920">
    <property type="entry name" value="TF_FadR/GntR_C"/>
</dbReference>
<dbReference type="InterPro" id="IPR036390">
    <property type="entry name" value="WH_DNA-bd_sf"/>
</dbReference>
<dbReference type="GO" id="GO:0003700">
    <property type="term" value="F:DNA-binding transcription factor activity"/>
    <property type="evidence" value="ECO:0007669"/>
    <property type="project" value="InterPro"/>
</dbReference>
<organism evidence="5 6">
    <name type="scientific">Cryobacterium tagatosivorans</name>
    <dbReference type="NCBI Taxonomy" id="1259199"/>
    <lineage>
        <taxon>Bacteria</taxon>
        <taxon>Bacillati</taxon>
        <taxon>Actinomycetota</taxon>
        <taxon>Actinomycetes</taxon>
        <taxon>Micrococcales</taxon>
        <taxon>Microbacteriaceae</taxon>
        <taxon>Cryobacterium</taxon>
    </lineage>
</organism>
<dbReference type="PRINTS" id="PR00035">
    <property type="entry name" value="HTHGNTR"/>
</dbReference>
<dbReference type="CDD" id="cd07377">
    <property type="entry name" value="WHTH_GntR"/>
    <property type="match status" value="1"/>
</dbReference>
<evidence type="ECO:0000256" key="1">
    <source>
        <dbReference type="ARBA" id="ARBA00023015"/>
    </source>
</evidence>
<dbReference type="SUPFAM" id="SSF48008">
    <property type="entry name" value="GntR ligand-binding domain-like"/>
    <property type="match status" value="1"/>
</dbReference>
<dbReference type="AlphaFoldDB" id="A0A4R8UD55"/>
<dbReference type="InterPro" id="IPR036388">
    <property type="entry name" value="WH-like_DNA-bd_sf"/>
</dbReference>
<evidence type="ECO:0000259" key="4">
    <source>
        <dbReference type="PROSITE" id="PS50949"/>
    </source>
</evidence>
<dbReference type="Pfam" id="PF00392">
    <property type="entry name" value="GntR"/>
    <property type="match status" value="1"/>
</dbReference>
<feature type="domain" description="HTH gntR-type" evidence="4">
    <location>
        <begin position="2"/>
        <end position="70"/>
    </location>
</feature>
<dbReference type="SMART" id="SM00895">
    <property type="entry name" value="FCD"/>
    <property type="match status" value="1"/>
</dbReference>
<dbReference type="SMART" id="SM00345">
    <property type="entry name" value="HTH_GNTR"/>
    <property type="match status" value="1"/>
</dbReference>
<evidence type="ECO:0000313" key="6">
    <source>
        <dbReference type="Proteomes" id="UP000297866"/>
    </source>
</evidence>
<proteinExistence type="predicted"/>
<dbReference type="OrthoDB" id="4164516at2"/>
<dbReference type="EMBL" id="SOEZ01000070">
    <property type="protein sequence ID" value="TFB47831.1"/>
    <property type="molecule type" value="Genomic_DNA"/>
</dbReference>
<dbReference type="PANTHER" id="PTHR43537">
    <property type="entry name" value="TRANSCRIPTIONAL REGULATOR, GNTR FAMILY"/>
    <property type="match status" value="1"/>
</dbReference>
<keyword evidence="3" id="KW-0804">Transcription</keyword>
<dbReference type="SUPFAM" id="SSF46785">
    <property type="entry name" value="Winged helix' DNA-binding domain"/>
    <property type="match status" value="1"/>
</dbReference>
<dbReference type="Gene3D" id="1.10.10.10">
    <property type="entry name" value="Winged helix-like DNA-binding domain superfamily/Winged helix DNA-binding domain"/>
    <property type="match status" value="1"/>
</dbReference>
<dbReference type="InterPro" id="IPR011711">
    <property type="entry name" value="GntR_C"/>
</dbReference>
<keyword evidence="1" id="KW-0805">Transcription regulation</keyword>
<evidence type="ECO:0000313" key="5">
    <source>
        <dbReference type="EMBL" id="TFB47831.1"/>
    </source>
</evidence>
<protein>
    <submittedName>
        <fullName evidence="5">FadR family transcriptional regulator</fullName>
    </submittedName>
</protein>
<dbReference type="Proteomes" id="UP000297866">
    <property type="component" value="Unassembled WGS sequence"/>
</dbReference>
<dbReference type="PANTHER" id="PTHR43537:SF44">
    <property type="entry name" value="GNTR FAMILY REGULATORY PROTEIN"/>
    <property type="match status" value="1"/>
</dbReference>
<gene>
    <name evidence="5" type="ORF">E3O23_14490</name>
</gene>
<dbReference type="Pfam" id="PF07729">
    <property type="entry name" value="FCD"/>
    <property type="match status" value="1"/>
</dbReference>
<dbReference type="GO" id="GO:0003677">
    <property type="term" value="F:DNA binding"/>
    <property type="evidence" value="ECO:0007669"/>
    <property type="project" value="UniProtKB-KW"/>
</dbReference>
<evidence type="ECO:0000256" key="3">
    <source>
        <dbReference type="ARBA" id="ARBA00023163"/>
    </source>
</evidence>
<keyword evidence="6" id="KW-1185">Reference proteome</keyword>
<comment type="caution">
    <text evidence="5">The sequence shown here is derived from an EMBL/GenBank/DDBJ whole genome shotgun (WGS) entry which is preliminary data.</text>
</comment>
<dbReference type="PROSITE" id="PS50949">
    <property type="entry name" value="HTH_GNTR"/>
    <property type="match status" value="1"/>
</dbReference>
<reference evidence="5 6" key="1">
    <citation type="submission" date="2019-03" db="EMBL/GenBank/DDBJ databases">
        <title>Genomics of glacier-inhabiting Cryobacterium strains.</title>
        <authorList>
            <person name="Liu Q."/>
            <person name="Xin Y.-H."/>
        </authorList>
    </citation>
    <scope>NUCLEOTIDE SEQUENCE [LARGE SCALE GENOMIC DNA]</scope>
    <source>
        <strain evidence="5 6">Sr47</strain>
    </source>
</reference>
<keyword evidence="2" id="KW-0238">DNA-binding</keyword>
<name>A0A4R8UD55_9MICO</name>
<sequence>MRGAHGRVIDAIGRAIVGGRYEPGSLLPKEAELMEEYGVSRTSLREATKVLAAKGLIEIRQKVGTRVRPEGLWNAFDSDVLTWSSEEGKGEAIIRDLVELREILEPSAARLAAARASKADLERIAKAHLSMAENVRDPARYAESDVEFHMAVFAASHNVLLQRFGYFVADFLHLSFDLQQKALLEREQVLDFSKDVERHRLVYESVNRAAQGTAGEAMLEVILDGKRNLSYAVELDSKQNVSEKSY</sequence>